<dbReference type="EMBL" id="CM007653">
    <property type="protein sequence ID" value="ONI19024.1"/>
    <property type="molecule type" value="Genomic_DNA"/>
</dbReference>
<feature type="region of interest" description="Disordered" evidence="5">
    <location>
        <begin position="269"/>
        <end position="300"/>
    </location>
</feature>
<feature type="region of interest" description="Disordered" evidence="5">
    <location>
        <begin position="383"/>
        <end position="507"/>
    </location>
</feature>
<dbReference type="GO" id="GO:0005829">
    <property type="term" value="C:cytosol"/>
    <property type="evidence" value="ECO:0000318"/>
    <property type="project" value="GO_Central"/>
</dbReference>
<dbReference type="SMART" id="SM00360">
    <property type="entry name" value="RRM"/>
    <property type="match status" value="1"/>
</dbReference>
<dbReference type="InterPro" id="IPR032310">
    <property type="entry name" value="NLS_NINJA_AFP-like"/>
</dbReference>
<dbReference type="CDD" id="cd00590">
    <property type="entry name" value="RRM_SF"/>
    <property type="match status" value="1"/>
</dbReference>
<proteinExistence type="predicted"/>
<dbReference type="InterPro" id="IPR002075">
    <property type="entry name" value="NTF2_dom"/>
</dbReference>
<evidence type="ECO:0000256" key="1">
    <source>
        <dbReference type="ARBA" id="ARBA00004123"/>
    </source>
</evidence>
<dbReference type="Proteomes" id="UP000006882">
    <property type="component" value="Chromosome G3"/>
</dbReference>
<keyword evidence="2 4" id="KW-0694">RNA-binding</keyword>
<dbReference type="GO" id="GO:0003729">
    <property type="term" value="F:mRNA binding"/>
    <property type="evidence" value="ECO:0000318"/>
    <property type="project" value="GO_Central"/>
</dbReference>
<dbReference type="InterPro" id="IPR032710">
    <property type="entry name" value="NTF2-like_dom_sf"/>
</dbReference>
<feature type="compositionally biased region" description="Gly residues" evidence="5">
    <location>
        <begin position="435"/>
        <end position="449"/>
    </location>
</feature>
<keyword evidence="9" id="KW-1185">Reference proteome</keyword>
<keyword evidence="3" id="KW-0539">Nucleus</keyword>
<evidence type="ECO:0000256" key="4">
    <source>
        <dbReference type="PROSITE-ProRule" id="PRU00176"/>
    </source>
</evidence>
<feature type="compositionally biased region" description="Basic and acidic residues" evidence="5">
    <location>
        <begin position="187"/>
        <end position="205"/>
    </location>
</feature>
<dbReference type="InterPro" id="IPR035979">
    <property type="entry name" value="RBD_domain_sf"/>
</dbReference>
<dbReference type="PANTHER" id="PTHR10693">
    <property type="entry name" value="RAS GTPASE-ACTIVATING PROTEIN-BINDING PROTEIN"/>
    <property type="match status" value="1"/>
</dbReference>
<dbReference type="PANTHER" id="PTHR10693:SF52">
    <property type="entry name" value="RAS GTPASE-ACTIVATING BINDING-LIKE PROTEIN"/>
    <property type="match status" value="1"/>
</dbReference>
<accession>A0A251Q5E3</accession>
<feature type="domain" description="NTF2" evidence="7">
    <location>
        <begin position="17"/>
        <end position="133"/>
    </location>
</feature>
<reference evidence="8 9" key="1">
    <citation type="journal article" date="2013" name="Nat. Genet.">
        <title>The high-quality draft genome of peach (Prunus persica) identifies unique patterns of genetic diversity, domestication and genome evolution.</title>
        <authorList>
            <consortium name="International Peach Genome Initiative"/>
            <person name="Verde I."/>
            <person name="Abbott A.G."/>
            <person name="Scalabrin S."/>
            <person name="Jung S."/>
            <person name="Shu S."/>
            <person name="Marroni F."/>
            <person name="Zhebentyayeva T."/>
            <person name="Dettori M.T."/>
            <person name="Grimwood J."/>
            <person name="Cattonaro F."/>
            <person name="Zuccolo A."/>
            <person name="Rossini L."/>
            <person name="Jenkins J."/>
            <person name="Vendramin E."/>
            <person name="Meisel L.A."/>
            <person name="Decroocq V."/>
            <person name="Sosinski B."/>
            <person name="Prochnik S."/>
            <person name="Mitros T."/>
            <person name="Policriti A."/>
            <person name="Cipriani G."/>
            <person name="Dondini L."/>
            <person name="Ficklin S."/>
            <person name="Goodstein D.M."/>
            <person name="Xuan P."/>
            <person name="Del Fabbro C."/>
            <person name="Aramini V."/>
            <person name="Copetti D."/>
            <person name="Gonzalez S."/>
            <person name="Horner D.S."/>
            <person name="Falchi R."/>
            <person name="Lucas S."/>
            <person name="Mica E."/>
            <person name="Maldonado J."/>
            <person name="Lazzari B."/>
            <person name="Bielenberg D."/>
            <person name="Pirona R."/>
            <person name="Miculan M."/>
            <person name="Barakat A."/>
            <person name="Testolin R."/>
            <person name="Stella A."/>
            <person name="Tartarini S."/>
            <person name="Tonutti P."/>
            <person name="Arus P."/>
            <person name="Orellana A."/>
            <person name="Wells C."/>
            <person name="Main D."/>
            <person name="Vizzotto G."/>
            <person name="Silva H."/>
            <person name="Salamini F."/>
            <person name="Schmutz J."/>
            <person name="Morgante M."/>
            <person name="Rokhsar D.S."/>
        </authorList>
    </citation>
    <scope>NUCLEOTIDE SEQUENCE [LARGE SCALE GENOMIC DNA]</scope>
    <source>
        <strain evidence="9">cv. Nemared</strain>
    </source>
</reference>
<evidence type="ECO:0000259" key="7">
    <source>
        <dbReference type="PROSITE" id="PS50177"/>
    </source>
</evidence>
<dbReference type="GO" id="GO:0005634">
    <property type="term" value="C:nucleus"/>
    <property type="evidence" value="ECO:0007669"/>
    <property type="project" value="UniProtKB-SubCell"/>
</dbReference>
<evidence type="ECO:0000256" key="5">
    <source>
        <dbReference type="SAM" id="MobiDB-lite"/>
    </source>
</evidence>
<dbReference type="Pfam" id="PF16135">
    <property type="entry name" value="TDBD"/>
    <property type="match status" value="1"/>
</dbReference>
<evidence type="ECO:0000256" key="3">
    <source>
        <dbReference type="ARBA" id="ARBA00023242"/>
    </source>
</evidence>
<dbReference type="PROSITE" id="PS50102">
    <property type="entry name" value="RRM"/>
    <property type="match status" value="1"/>
</dbReference>
<dbReference type="InterPro" id="IPR018222">
    <property type="entry name" value="Nuclear_transport_factor_2_euk"/>
</dbReference>
<evidence type="ECO:0000313" key="8">
    <source>
        <dbReference type="EMBL" id="ONI19024.1"/>
    </source>
</evidence>
<organism evidence="8 9">
    <name type="scientific">Prunus persica</name>
    <name type="common">Peach</name>
    <name type="synonym">Amygdalus persica</name>
    <dbReference type="NCBI Taxonomy" id="3760"/>
    <lineage>
        <taxon>Eukaryota</taxon>
        <taxon>Viridiplantae</taxon>
        <taxon>Streptophyta</taxon>
        <taxon>Embryophyta</taxon>
        <taxon>Tracheophyta</taxon>
        <taxon>Spermatophyta</taxon>
        <taxon>Magnoliopsida</taxon>
        <taxon>eudicotyledons</taxon>
        <taxon>Gunneridae</taxon>
        <taxon>Pentapetalae</taxon>
        <taxon>rosids</taxon>
        <taxon>fabids</taxon>
        <taxon>Rosales</taxon>
        <taxon>Rosaceae</taxon>
        <taxon>Amygdaloideae</taxon>
        <taxon>Amygdaleae</taxon>
        <taxon>Prunus</taxon>
    </lineage>
</organism>
<dbReference type="Gene3D" id="3.10.450.50">
    <property type="match status" value="1"/>
</dbReference>
<dbReference type="Gramene" id="ONI19024">
    <property type="protein sequence ID" value="ONI19024"/>
    <property type="gene ID" value="PRUPE_3G254500"/>
</dbReference>
<dbReference type="Gene3D" id="3.30.70.330">
    <property type="match status" value="1"/>
</dbReference>
<protein>
    <recommendedName>
        <fullName evidence="10">NTF2 domain-containing protein</fullName>
    </recommendedName>
</protein>
<dbReference type="eggNOG" id="KOG0116">
    <property type="taxonomic scope" value="Eukaryota"/>
</dbReference>
<feature type="domain" description="RRM" evidence="6">
    <location>
        <begin position="304"/>
        <end position="381"/>
    </location>
</feature>
<dbReference type="CDD" id="cd00780">
    <property type="entry name" value="NTF2"/>
    <property type="match status" value="1"/>
</dbReference>
<dbReference type="PROSITE" id="PS50177">
    <property type="entry name" value="NTF2_DOMAIN"/>
    <property type="match status" value="1"/>
</dbReference>
<comment type="subcellular location">
    <subcellularLocation>
        <location evidence="1">Nucleus</location>
    </subcellularLocation>
</comment>
<name>A0A251Q5E3_PRUPE</name>
<evidence type="ECO:0000256" key="2">
    <source>
        <dbReference type="ARBA" id="ARBA00022884"/>
    </source>
</evidence>
<feature type="compositionally biased region" description="Basic and acidic residues" evidence="5">
    <location>
        <begin position="478"/>
        <end position="502"/>
    </location>
</feature>
<dbReference type="Pfam" id="PF02136">
    <property type="entry name" value="NTF2"/>
    <property type="match status" value="1"/>
</dbReference>
<dbReference type="FunFam" id="3.30.70.330:FF:001141">
    <property type="entry name" value="Ras GTPase-activating protein-binding protein 1"/>
    <property type="match status" value="1"/>
</dbReference>
<feature type="region of interest" description="Disordered" evidence="5">
    <location>
        <begin position="187"/>
        <end position="218"/>
    </location>
</feature>
<dbReference type="STRING" id="3760.A0A251Q5E3"/>
<dbReference type="AlphaFoldDB" id="A0A251Q5E3"/>
<dbReference type="InterPro" id="IPR012677">
    <property type="entry name" value="Nucleotide-bd_a/b_plait_sf"/>
</dbReference>
<dbReference type="FunFam" id="3.10.450.50:FF:000003">
    <property type="entry name" value="Nuclear transport factor 2 family protein"/>
    <property type="match status" value="1"/>
</dbReference>
<dbReference type="SUPFAM" id="SSF54427">
    <property type="entry name" value="NTF2-like"/>
    <property type="match status" value="1"/>
</dbReference>
<feature type="compositionally biased region" description="Low complexity" evidence="5">
    <location>
        <begin position="280"/>
        <end position="294"/>
    </location>
</feature>
<dbReference type="InterPro" id="IPR032308">
    <property type="entry name" value="TDBD"/>
</dbReference>
<feature type="compositionally biased region" description="Low complexity" evidence="5">
    <location>
        <begin position="559"/>
        <end position="575"/>
    </location>
</feature>
<feature type="compositionally biased region" description="Polar residues" evidence="5">
    <location>
        <begin position="151"/>
        <end position="160"/>
    </location>
</feature>
<evidence type="ECO:0000259" key="6">
    <source>
        <dbReference type="PROSITE" id="PS50102"/>
    </source>
</evidence>
<sequence length="709" mass="77474">MALQTAIPPPTPSAQLVGNAFIEQYYHILHNNPGLVHRFYQDSSVLSRPDSNGVMTSVTTMQGINEKILSLNYNEYKAEIKTADAQKSYKDGVTVLVTGCLTSKDNLKRKFAQSFFLAPQDNGFFVLNDVFRFVEDGELFENHSVNGVNDATTVLSNQDPEPNHVPDPPAPDLETTQVEENQIGIEKAYDTSDHERQSANEKESDAEPPSYSNGNDVSVAVEPTSTTAQEDAPKKSYASIVKVPKGSPGPNKVYVPTNTIRVAPKKVENNLPASAPPASVPEASAPTSTSTPESNDTNEEVEGYSVYIRNLPLNVTADQLEEEFKKFGPIKQGGIQVRNKKLQGYCFGFVEFLSASSMNSAIQASPISFGGRQAVIEIKRTTTRVGSSGRGRFPPPGRGGFRSDSFRGRGNYVGGRSFGRNEYGNRGEFSSRGRGPAGRGGDGYQQGRGRGGRPMEEWRKRKELQSLRRMEAKRKRSEKQQRNLKVPRDRSRENFEEDKRGGEAMNGVQSYRQEQFVKVVDEFRAMGIPTWVSGDKGNCPVPPPPASQSTIGSQGSGSSGISESESHAAAAQGAHKCTEPRSHANAQSSPKTNKELLVTPRMITTERSGQFNGVQMEINCDKPTVPEKGANEIVRNVLENMPCVSTKGDGPNGKRIEGFLYRYKKGEEVRIVCVCHGSFLSPAEFVKHAGGGDVAHPLKHIVVNPSPFL</sequence>
<dbReference type="InterPro" id="IPR000504">
    <property type="entry name" value="RRM_dom"/>
</dbReference>
<feature type="compositionally biased region" description="Basic and acidic residues" evidence="5">
    <location>
        <begin position="453"/>
        <end position="470"/>
    </location>
</feature>
<dbReference type="InterPro" id="IPR039539">
    <property type="entry name" value="Ras_GTPase_bind_prot"/>
</dbReference>
<dbReference type="SUPFAM" id="SSF54928">
    <property type="entry name" value="RNA-binding domain, RBD"/>
    <property type="match status" value="1"/>
</dbReference>
<dbReference type="Pfam" id="PF00076">
    <property type="entry name" value="RRM_1"/>
    <property type="match status" value="1"/>
</dbReference>
<evidence type="ECO:0008006" key="10">
    <source>
        <dbReference type="Google" id="ProtNLM"/>
    </source>
</evidence>
<feature type="region of interest" description="Disordered" evidence="5">
    <location>
        <begin position="151"/>
        <end position="174"/>
    </location>
</feature>
<feature type="region of interest" description="Disordered" evidence="5">
    <location>
        <begin position="531"/>
        <end position="596"/>
    </location>
</feature>
<evidence type="ECO:0000313" key="9">
    <source>
        <dbReference type="Proteomes" id="UP000006882"/>
    </source>
</evidence>
<gene>
    <name evidence="8" type="ORF">PRUPE_3G254500</name>
</gene>
<dbReference type="Pfam" id="PF16136">
    <property type="entry name" value="NLS_NINJA_AFP"/>
    <property type="match status" value="1"/>
</dbReference>